<evidence type="ECO:0000313" key="7">
    <source>
        <dbReference type="Proteomes" id="UP000193922"/>
    </source>
</evidence>
<dbReference type="PANTHER" id="PTHR11709:SF361">
    <property type="entry name" value="IRON TRANSPORT MULTICOPPER OXIDASE FET3"/>
    <property type="match status" value="1"/>
</dbReference>
<feature type="domain" description="Plastocyanin-like" evidence="5">
    <location>
        <begin position="23"/>
        <end position="137"/>
    </location>
</feature>
<dbReference type="SUPFAM" id="SSF49503">
    <property type="entry name" value="Cupredoxins"/>
    <property type="match status" value="3"/>
</dbReference>
<evidence type="ECO:0000256" key="2">
    <source>
        <dbReference type="ARBA" id="ARBA00023008"/>
    </source>
</evidence>
<evidence type="ECO:0000259" key="3">
    <source>
        <dbReference type="Pfam" id="PF00394"/>
    </source>
</evidence>
<dbReference type="GO" id="GO:0016491">
    <property type="term" value="F:oxidoreductase activity"/>
    <property type="evidence" value="ECO:0007669"/>
    <property type="project" value="InterPro"/>
</dbReference>
<evidence type="ECO:0000313" key="6">
    <source>
        <dbReference type="EMBL" id="ORX73851.1"/>
    </source>
</evidence>
<keyword evidence="7" id="KW-1185">Reference proteome</keyword>
<dbReference type="OrthoDB" id="2121828at2759"/>
<dbReference type="RefSeq" id="XP_040747062.1">
    <property type="nucleotide sequence ID" value="XM_040889591.1"/>
</dbReference>
<proteinExistence type="inferred from homology"/>
<feature type="domain" description="Plastocyanin-like" evidence="4">
    <location>
        <begin position="345"/>
        <end position="474"/>
    </location>
</feature>
<feature type="domain" description="Plastocyanin-like" evidence="3">
    <location>
        <begin position="146"/>
        <end position="270"/>
    </location>
</feature>
<dbReference type="PANTHER" id="PTHR11709">
    <property type="entry name" value="MULTI-COPPER OXIDASE"/>
    <property type="match status" value="1"/>
</dbReference>
<evidence type="ECO:0000259" key="4">
    <source>
        <dbReference type="Pfam" id="PF07731"/>
    </source>
</evidence>
<evidence type="ECO:0000259" key="5">
    <source>
        <dbReference type="Pfam" id="PF07732"/>
    </source>
</evidence>
<dbReference type="InterPro" id="IPR011707">
    <property type="entry name" value="Cu-oxidase-like_N"/>
</dbReference>
<sequence length="501" mass="55821">MLLNFLAVLPIALAARVVVNWDVGYVMANRDGVRMRRCIGVNGQVPIPPIEMTVDDTLVLNVHNSLDQPTSVHSHGIFQNGTNYMDGPLMVTECGIPPGESFTYEYQITQTGTFWLHGHAQAQNSDGLRAPLIVRDKVKPYEYDDEYTFALEDWYSKEFAERHAEIMDPTKDFPPKPSFPTALINGYSGNAAQPVAFAPGKTYRVRVINMSTTENFQFSIPGHTLNVIEADGIYSLPHAVDILDLTPGQRYSALVTAKNSNEFNYYYNATVYIGLELMVLQVNPRVYLGLVEYKHGAPERVIDDIELSNKDRTPLLPVDRTIDLVVADHLYTSGETLASVNNITYIEPKIPTLLSALSLGDLAHNPVAYGPQTNAIVLNHMEYIEFNIINPTDRDHPMHIHGHVLQIAEYGPTPGPYFSPHNTSFVTPVPPQRKVASPFPIARDTVELSAFTYTKLRLRADNPGVWIMHCHVATVVEAPDVLARTLRMPEEMLQIAAQSSA</sequence>
<name>A0A1Y1WJU2_9FUNG</name>
<evidence type="ECO:0008006" key="8">
    <source>
        <dbReference type="Google" id="ProtNLM"/>
    </source>
</evidence>
<dbReference type="AlphaFoldDB" id="A0A1Y1WJU2"/>
<gene>
    <name evidence="6" type="ORF">DL89DRAFT_280387</name>
</gene>
<dbReference type="GeneID" id="63806239"/>
<dbReference type="GO" id="GO:0005507">
    <property type="term" value="F:copper ion binding"/>
    <property type="evidence" value="ECO:0007669"/>
    <property type="project" value="InterPro"/>
</dbReference>
<reference evidence="6 7" key="1">
    <citation type="submission" date="2016-07" db="EMBL/GenBank/DDBJ databases">
        <title>Pervasive Adenine N6-methylation of Active Genes in Fungi.</title>
        <authorList>
            <consortium name="DOE Joint Genome Institute"/>
            <person name="Mondo S.J."/>
            <person name="Dannebaum R.O."/>
            <person name="Kuo R.C."/>
            <person name="Labutti K."/>
            <person name="Haridas S."/>
            <person name="Kuo A."/>
            <person name="Salamov A."/>
            <person name="Ahrendt S.R."/>
            <person name="Lipzen A."/>
            <person name="Sullivan W."/>
            <person name="Andreopoulos W.B."/>
            <person name="Clum A."/>
            <person name="Lindquist E."/>
            <person name="Daum C."/>
            <person name="Ramamoorthy G.K."/>
            <person name="Gryganskyi A."/>
            <person name="Culley D."/>
            <person name="Magnuson J.K."/>
            <person name="James T.Y."/>
            <person name="O'Malley M.A."/>
            <person name="Stajich J.E."/>
            <person name="Spatafora J.W."/>
            <person name="Visel A."/>
            <person name="Grigoriev I.V."/>
        </authorList>
    </citation>
    <scope>NUCLEOTIDE SEQUENCE [LARGE SCALE GENOMIC DNA]</scope>
    <source>
        <strain evidence="6 7">ATCC 12442</strain>
    </source>
</reference>
<evidence type="ECO:0000256" key="1">
    <source>
        <dbReference type="ARBA" id="ARBA00010609"/>
    </source>
</evidence>
<comment type="similarity">
    <text evidence="1">Belongs to the multicopper oxidase family.</text>
</comment>
<dbReference type="InterPro" id="IPR001117">
    <property type="entry name" value="Cu-oxidase_2nd"/>
</dbReference>
<protein>
    <recommendedName>
        <fullName evidence="8">Multicopper oxidase</fullName>
    </recommendedName>
</protein>
<comment type="caution">
    <text evidence="6">The sequence shown here is derived from an EMBL/GenBank/DDBJ whole genome shotgun (WGS) entry which is preliminary data.</text>
</comment>
<organism evidence="6 7">
    <name type="scientific">Linderina pennispora</name>
    <dbReference type="NCBI Taxonomy" id="61395"/>
    <lineage>
        <taxon>Eukaryota</taxon>
        <taxon>Fungi</taxon>
        <taxon>Fungi incertae sedis</taxon>
        <taxon>Zoopagomycota</taxon>
        <taxon>Kickxellomycotina</taxon>
        <taxon>Kickxellomycetes</taxon>
        <taxon>Kickxellales</taxon>
        <taxon>Kickxellaceae</taxon>
        <taxon>Linderina</taxon>
    </lineage>
</organism>
<keyword evidence="2" id="KW-0186">Copper</keyword>
<dbReference type="Pfam" id="PF07732">
    <property type="entry name" value="Cu-oxidase_3"/>
    <property type="match status" value="1"/>
</dbReference>
<dbReference type="InterPro" id="IPR045087">
    <property type="entry name" value="Cu-oxidase_fam"/>
</dbReference>
<dbReference type="Proteomes" id="UP000193922">
    <property type="component" value="Unassembled WGS sequence"/>
</dbReference>
<accession>A0A1Y1WJU2</accession>
<dbReference type="InterPro" id="IPR008972">
    <property type="entry name" value="Cupredoxin"/>
</dbReference>
<dbReference type="STRING" id="61395.A0A1Y1WJU2"/>
<dbReference type="InterPro" id="IPR011706">
    <property type="entry name" value="Cu-oxidase_C"/>
</dbReference>
<dbReference type="Pfam" id="PF07731">
    <property type="entry name" value="Cu-oxidase_2"/>
    <property type="match status" value="1"/>
</dbReference>
<dbReference type="EMBL" id="MCFD01000001">
    <property type="protein sequence ID" value="ORX73851.1"/>
    <property type="molecule type" value="Genomic_DNA"/>
</dbReference>
<dbReference type="Pfam" id="PF00394">
    <property type="entry name" value="Cu-oxidase"/>
    <property type="match status" value="1"/>
</dbReference>
<dbReference type="Gene3D" id="2.60.40.420">
    <property type="entry name" value="Cupredoxins - blue copper proteins"/>
    <property type="match status" value="3"/>
</dbReference>